<dbReference type="Proteomes" id="UP000325577">
    <property type="component" value="Linkage Group LG14"/>
</dbReference>
<dbReference type="AlphaFoldDB" id="A0A5J5B9E7"/>
<gene>
    <name evidence="2" type="ORF">F0562_025946</name>
</gene>
<dbReference type="OrthoDB" id="5421at2759"/>
<organism evidence="2 3">
    <name type="scientific">Nyssa sinensis</name>
    <dbReference type="NCBI Taxonomy" id="561372"/>
    <lineage>
        <taxon>Eukaryota</taxon>
        <taxon>Viridiplantae</taxon>
        <taxon>Streptophyta</taxon>
        <taxon>Embryophyta</taxon>
        <taxon>Tracheophyta</taxon>
        <taxon>Spermatophyta</taxon>
        <taxon>Magnoliopsida</taxon>
        <taxon>eudicotyledons</taxon>
        <taxon>Gunneridae</taxon>
        <taxon>Pentapetalae</taxon>
        <taxon>asterids</taxon>
        <taxon>Cornales</taxon>
        <taxon>Nyssaceae</taxon>
        <taxon>Nyssa</taxon>
    </lineage>
</organism>
<name>A0A5J5B9E7_9ASTE</name>
<dbReference type="EMBL" id="CM018037">
    <property type="protein sequence ID" value="KAA8539254.1"/>
    <property type="molecule type" value="Genomic_DNA"/>
</dbReference>
<evidence type="ECO:0000313" key="3">
    <source>
        <dbReference type="Proteomes" id="UP000325577"/>
    </source>
</evidence>
<evidence type="ECO:0000256" key="1">
    <source>
        <dbReference type="SAM" id="MobiDB-lite"/>
    </source>
</evidence>
<sequence>MDMMVHTLNIGPMVINVEHDHVNVANIVDHSSSGLSVINDEGDDVFFFFVQTDNENVNVNIGYGGINDVSAAEDGSRPQDLVLSKPSQEPEADDTNLQRLKSSLADGNQLESSEEATGCRSQDAMMSDAEISSKIEPIKQLFVERTEDYGIPQLEKLYTLVVKGVFEIKDTGDVEDLKSSVLSFLLKGVDYRLVLVVLY</sequence>
<keyword evidence="3" id="KW-1185">Reference proteome</keyword>
<proteinExistence type="predicted"/>
<protein>
    <submittedName>
        <fullName evidence="2">Uncharacterized protein</fullName>
    </submittedName>
</protein>
<reference evidence="2 3" key="1">
    <citation type="submission" date="2019-09" db="EMBL/GenBank/DDBJ databases">
        <title>A chromosome-level genome assembly of the Chinese tupelo Nyssa sinensis.</title>
        <authorList>
            <person name="Yang X."/>
            <person name="Kang M."/>
            <person name="Yang Y."/>
            <person name="Xiong H."/>
            <person name="Wang M."/>
            <person name="Zhang Z."/>
            <person name="Wang Z."/>
            <person name="Wu H."/>
            <person name="Ma T."/>
            <person name="Liu J."/>
            <person name="Xi Z."/>
        </authorList>
    </citation>
    <scope>NUCLEOTIDE SEQUENCE [LARGE SCALE GENOMIC DNA]</scope>
    <source>
        <strain evidence="2">J267</strain>
        <tissue evidence="2">Leaf</tissue>
    </source>
</reference>
<feature type="region of interest" description="Disordered" evidence="1">
    <location>
        <begin position="74"/>
        <end position="94"/>
    </location>
</feature>
<accession>A0A5J5B9E7</accession>
<evidence type="ECO:0000313" key="2">
    <source>
        <dbReference type="EMBL" id="KAA8539254.1"/>
    </source>
</evidence>